<dbReference type="GO" id="GO:0032259">
    <property type="term" value="P:methylation"/>
    <property type="evidence" value="ECO:0007669"/>
    <property type="project" value="UniProtKB-KW"/>
</dbReference>
<dbReference type="PROSITE" id="PS00092">
    <property type="entry name" value="N6_MTASE"/>
    <property type="match status" value="1"/>
</dbReference>
<evidence type="ECO:0000256" key="1">
    <source>
        <dbReference type="ARBA" id="ARBA00006594"/>
    </source>
</evidence>
<dbReference type="GO" id="GO:0003677">
    <property type="term" value="F:DNA binding"/>
    <property type="evidence" value="ECO:0007669"/>
    <property type="project" value="InterPro"/>
</dbReference>
<proteinExistence type="inferred from homology"/>
<keyword evidence="8" id="KW-0255">Endonuclease</keyword>
<dbReference type="PANTHER" id="PTHR33841:SF1">
    <property type="entry name" value="DNA METHYLTRANSFERASE A"/>
    <property type="match status" value="1"/>
</dbReference>
<sequence>MDHSVINDLDIIDFAKDCKLFDINLFQKEKYGIVQVYENENQPVIFLKEVDSFDFITLKLIAEIHKICWNFQKVLFLYVYTKTEIRIYNCSEKPFGFNEETRENEIVNKLENIELYSCKQTDKEKLQLLNIIFSRIAIDTGFVWSSNEAVEIRKNIKLQNRVDKYLIQSLIKTADALDKRGLKNKFIIHKLIMRSLFLFYLEDRKATSQELYQSFLPNANSFFDILDNVEATYNLFEKLADDFNGSLFNFEDKEKDSVTKEHLKLIKNCFFDGYVDEVNPILFRDEKLFDFSIIRIELLSEIYENFLSELDKKEKKDTGTFYTPPSLVELILNEKLPVKNKESEYNIKTLDPSCGSGIFLVQSFKRLVKRYENKHNKKLNNFNVLVDILKANIFGIEFDPKSIKVAAFSLYLALLDNLDPKTGWWNKIIQFPYLINDPDDTSLKESGNNLFKRDTISDLSDIQELQNFDLIVGNPPFGTKNLLPTITAYCKKENFAQEMVLPFLHKATLLAPKGKIALIFNTKVLTNTGGTYQNFRKWLFNENYVEKIYNFSILRKAPKFSGGQLFGSAVGPISIVFYQNEKPENPKDTITYYAPKTYIKNDILEGIVIDSSDEKHLPRTECEKKDSKIWKIAMWGSYFDFELLEKLFESKSLRQDLIKNNIKNGVGFQLLTNKKDKKLKSQFISDSKFLDADCIERYTSQNSNLKGINTSIKTEIAKKFYGIDDKLLFANEFENISYFRRLGDLDAYLAPHLLLKKGLINNQICASYLDKACTFRDGVYGFYSLDENEDYLKVITVLLNSKISSYFLFLTISSYGIEREQIMKNEFLTLPYSISEEIKLKLVDPFNRIFQAKKNDEKNGAESDISFLEREIDQIIYNDILKLTVDEQIIIQDTLDFSLDLFERQANSDAVKPVFKIGHFINRIVKELNDWLDDVDLKVSATHYLIDNKCPLYMVKLSFGSEQKETVISKENIGQELKILDKKLWNEEGKNLYFKKKLNYFDGDDVYIIKPNQRRFWSQTAAMEDSKSLLVEIAKGNG</sequence>
<keyword evidence="5" id="KW-0680">Restriction system</keyword>
<dbReference type="GO" id="GO:0008170">
    <property type="term" value="F:N-methyltransferase activity"/>
    <property type="evidence" value="ECO:0007669"/>
    <property type="project" value="InterPro"/>
</dbReference>
<name>A0A0T5VMS4_9SPHI</name>
<evidence type="ECO:0000256" key="4">
    <source>
        <dbReference type="ARBA" id="ARBA00022679"/>
    </source>
</evidence>
<dbReference type="OrthoDB" id="32195at2"/>
<dbReference type="PANTHER" id="PTHR33841">
    <property type="entry name" value="DNA METHYLTRANSFERASE YEEA-RELATED"/>
    <property type="match status" value="1"/>
</dbReference>
<dbReference type="STRING" id="687842.ASU31_15595"/>
<dbReference type="Proteomes" id="UP000051950">
    <property type="component" value="Unassembled WGS sequence"/>
</dbReference>
<dbReference type="SUPFAM" id="SSF53335">
    <property type="entry name" value="S-adenosyl-L-methionine-dependent methyltransferases"/>
    <property type="match status" value="1"/>
</dbReference>
<keyword evidence="4" id="KW-0808">Transferase</keyword>
<accession>A0A0T5VMS4</accession>
<evidence type="ECO:0000313" key="9">
    <source>
        <dbReference type="Proteomes" id="UP000051950"/>
    </source>
</evidence>
<dbReference type="AlphaFoldDB" id="A0A0T5VMS4"/>
<dbReference type="InterPro" id="IPR003356">
    <property type="entry name" value="DNA_methylase_A-5"/>
</dbReference>
<keyword evidence="3" id="KW-0489">Methyltransferase</keyword>
<evidence type="ECO:0000256" key="3">
    <source>
        <dbReference type="ARBA" id="ARBA00022603"/>
    </source>
</evidence>
<dbReference type="Gene3D" id="3.40.50.150">
    <property type="entry name" value="Vaccinia Virus protein VP39"/>
    <property type="match status" value="1"/>
</dbReference>
<comment type="catalytic activity">
    <reaction evidence="6">
        <text>a 2'-deoxyadenosine in DNA + S-adenosyl-L-methionine = an N(6)-methyl-2'-deoxyadenosine in DNA + S-adenosyl-L-homocysteine + H(+)</text>
        <dbReference type="Rhea" id="RHEA:15197"/>
        <dbReference type="Rhea" id="RHEA-COMP:12418"/>
        <dbReference type="Rhea" id="RHEA-COMP:12419"/>
        <dbReference type="ChEBI" id="CHEBI:15378"/>
        <dbReference type="ChEBI" id="CHEBI:57856"/>
        <dbReference type="ChEBI" id="CHEBI:59789"/>
        <dbReference type="ChEBI" id="CHEBI:90615"/>
        <dbReference type="ChEBI" id="CHEBI:90616"/>
        <dbReference type="EC" id="2.1.1.72"/>
    </reaction>
</comment>
<dbReference type="GO" id="GO:0009007">
    <property type="term" value="F:site-specific DNA-methyltransferase (adenine-specific) activity"/>
    <property type="evidence" value="ECO:0007669"/>
    <property type="project" value="UniProtKB-EC"/>
</dbReference>
<keyword evidence="8" id="KW-0378">Hydrolase</keyword>
<evidence type="ECO:0000256" key="5">
    <source>
        <dbReference type="ARBA" id="ARBA00022747"/>
    </source>
</evidence>
<dbReference type="EC" id="2.1.1.72" evidence="2"/>
<dbReference type="InterPro" id="IPR050953">
    <property type="entry name" value="N4_N6_ade-DNA_methylase"/>
</dbReference>
<dbReference type="RefSeq" id="WP_057933214.1">
    <property type="nucleotide sequence ID" value="NZ_LMZQ01000012.1"/>
</dbReference>
<dbReference type="InterPro" id="IPR002052">
    <property type="entry name" value="DNA_methylase_N6_adenine_CS"/>
</dbReference>
<dbReference type="GO" id="GO:0009307">
    <property type="term" value="P:DNA restriction-modification system"/>
    <property type="evidence" value="ECO:0007669"/>
    <property type="project" value="UniProtKB-KW"/>
</dbReference>
<protein>
    <recommendedName>
        <fullName evidence="2">site-specific DNA-methyltransferase (adenine-specific)</fullName>
        <ecNumber evidence="2">2.1.1.72</ecNumber>
    </recommendedName>
</protein>
<dbReference type="InterPro" id="IPR029063">
    <property type="entry name" value="SAM-dependent_MTases_sf"/>
</dbReference>
<organism evidence="8 9">
    <name type="scientific">Pedobacter ginsenosidimutans</name>
    <dbReference type="NCBI Taxonomy" id="687842"/>
    <lineage>
        <taxon>Bacteria</taxon>
        <taxon>Pseudomonadati</taxon>
        <taxon>Bacteroidota</taxon>
        <taxon>Sphingobacteriia</taxon>
        <taxon>Sphingobacteriales</taxon>
        <taxon>Sphingobacteriaceae</taxon>
        <taxon>Pedobacter</taxon>
    </lineage>
</organism>
<evidence type="ECO:0000256" key="2">
    <source>
        <dbReference type="ARBA" id="ARBA00011900"/>
    </source>
</evidence>
<evidence type="ECO:0000259" key="7">
    <source>
        <dbReference type="Pfam" id="PF02384"/>
    </source>
</evidence>
<dbReference type="Pfam" id="PF02384">
    <property type="entry name" value="N6_Mtase"/>
    <property type="match status" value="1"/>
</dbReference>
<gene>
    <name evidence="8" type="ORF">ASU31_15595</name>
</gene>
<dbReference type="GO" id="GO:0004519">
    <property type="term" value="F:endonuclease activity"/>
    <property type="evidence" value="ECO:0007669"/>
    <property type="project" value="UniProtKB-KW"/>
</dbReference>
<keyword evidence="8" id="KW-0540">Nuclease</keyword>
<evidence type="ECO:0000313" key="8">
    <source>
        <dbReference type="EMBL" id="KRT15101.1"/>
    </source>
</evidence>
<keyword evidence="9" id="KW-1185">Reference proteome</keyword>
<dbReference type="EMBL" id="LMZQ01000012">
    <property type="protein sequence ID" value="KRT15101.1"/>
    <property type="molecule type" value="Genomic_DNA"/>
</dbReference>
<dbReference type="PRINTS" id="PR00507">
    <property type="entry name" value="N12N6MTFRASE"/>
</dbReference>
<evidence type="ECO:0000256" key="6">
    <source>
        <dbReference type="ARBA" id="ARBA00047942"/>
    </source>
</evidence>
<feature type="domain" description="DNA methylase adenine-specific" evidence="7">
    <location>
        <begin position="297"/>
        <end position="600"/>
    </location>
</feature>
<comment type="similarity">
    <text evidence="1">Belongs to the N(4)/N(6)-methyltransferase family.</text>
</comment>
<comment type="caution">
    <text evidence="8">The sequence shown here is derived from an EMBL/GenBank/DDBJ whole genome shotgun (WGS) entry which is preliminary data.</text>
</comment>
<reference evidence="8 9" key="1">
    <citation type="submission" date="2015-11" db="EMBL/GenBank/DDBJ databases">
        <title>Sequence of Pedobacter ginsenosidimutans.</title>
        <authorList>
            <person name="Carson E."/>
            <person name="Keyser V."/>
            <person name="Newman J."/>
            <person name="Miller J."/>
        </authorList>
    </citation>
    <scope>NUCLEOTIDE SEQUENCE [LARGE SCALE GENOMIC DNA]</scope>
    <source>
        <strain evidence="8 9">KACC 14530</strain>
    </source>
</reference>